<organism evidence="1 2">
    <name type="scientific">Syphacia muris</name>
    <dbReference type="NCBI Taxonomy" id="451379"/>
    <lineage>
        <taxon>Eukaryota</taxon>
        <taxon>Metazoa</taxon>
        <taxon>Ecdysozoa</taxon>
        <taxon>Nematoda</taxon>
        <taxon>Chromadorea</taxon>
        <taxon>Rhabditida</taxon>
        <taxon>Spirurina</taxon>
        <taxon>Oxyuridomorpha</taxon>
        <taxon>Oxyuroidea</taxon>
        <taxon>Oxyuridae</taxon>
        <taxon>Syphacia</taxon>
    </lineage>
</organism>
<proteinExistence type="predicted"/>
<accession>A0A0N5AKU7</accession>
<reference evidence="2" key="1">
    <citation type="submission" date="2017-02" db="UniProtKB">
        <authorList>
            <consortium name="WormBaseParasite"/>
        </authorList>
    </citation>
    <scope>IDENTIFICATION</scope>
</reference>
<dbReference type="Proteomes" id="UP000046393">
    <property type="component" value="Unplaced"/>
</dbReference>
<protein>
    <submittedName>
        <fullName evidence="2">Uncharacterized protein</fullName>
    </submittedName>
</protein>
<name>A0A0N5AKU7_9BILA</name>
<evidence type="ECO:0000313" key="2">
    <source>
        <dbReference type="WBParaSite" id="SMUV_0000513201-mRNA-1"/>
    </source>
</evidence>
<evidence type="ECO:0000313" key="1">
    <source>
        <dbReference type="Proteomes" id="UP000046393"/>
    </source>
</evidence>
<dbReference type="WBParaSite" id="SMUV_0000513201-mRNA-1">
    <property type="protein sequence ID" value="SMUV_0000513201-mRNA-1"/>
    <property type="gene ID" value="SMUV_0000513201"/>
</dbReference>
<keyword evidence="1" id="KW-1185">Reference proteome</keyword>
<sequence length="123" mass="14687">MFDDLDHELYIERITPKLKNLLPQENYTIRRRMKPEEYRMLQVPFYSETTNAAEYCWKSPIRKETKATNSNNINTLPFYDETTSKAAFVPFIPERTSRSNYQDNELNKVTKLQDNVNENSNRN</sequence>
<dbReference type="AlphaFoldDB" id="A0A0N5AKU7"/>